<feature type="chain" id="PRO_5009515050" evidence="2">
    <location>
        <begin position="30"/>
        <end position="223"/>
    </location>
</feature>
<dbReference type="PROSITE" id="PS51257">
    <property type="entry name" value="PROKAR_LIPOPROTEIN"/>
    <property type="match status" value="1"/>
</dbReference>
<evidence type="ECO:0000313" key="4">
    <source>
        <dbReference type="Proteomes" id="UP000176967"/>
    </source>
</evidence>
<sequence>MNRRLTALILVFAVLLVGCNGNVPPTASATNAPATAEPTEAIPTDVPTNTAVPTQELTATVEPTPTEVLTPTATPIPTVWEIAQQMLVECAGARPMPTEGEMSVDHTYQEQLEARVLQNHPEFPGNFFLQTNLIVLANEGLTPNGAPPSPFAYIDLPEGTALIPEMRICEGYVLALEYPNAENFDRDGVLAGEAYLFYEVGGTQPYVLDGELKEVRFTFPPIP</sequence>
<evidence type="ECO:0000256" key="1">
    <source>
        <dbReference type="SAM" id="MobiDB-lite"/>
    </source>
</evidence>
<comment type="caution">
    <text evidence="3">The sequence shown here is derived from an EMBL/GenBank/DDBJ whole genome shotgun (WGS) entry which is preliminary data.</text>
</comment>
<reference evidence="3 4" key="1">
    <citation type="journal article" date="2016" name="Nat. Commun.">
        <title>Thousands of microbial genomes shed light on interconnected biogeochemical processes in an aquifer system.</title>
        <authorList>
            <person name="Anantharaman K."/>
            <person name="Brown C.T."/>
            <person name="Hug L.A."/>
            <person name="Sharon I."/>
            <person name="Castelle C.J."/>
            <person name="Probst A.J."/>
            <person name="Thomas B.C."/>
            <person name="Singh A."/>
            <person name="Wilkins M.J."/>
            <person name="Karaoz U."/>
            <person name="Brodie E.L."/>
            <person name="Williams K.H."/>
            <person name="Hubbard S.S."/>
            <person name="Banfield J.F."/>
        </authorList>
    </citation>
    <scope>NUCLEOTIDE SEQUENCE [LARGE SCALE GENOMIC DNA]</scope>
</reference>
<gene>
    <name evidence="3" type="ORF">A2890_00615</name>
</gene>
<organism evidence="3 4">
    <name type="scientific">candidate division WWE3 bacterium RIFCSPLOWO2_01_FULL_53_14</name>
    <dbReference type="NCBI Taxonomy" id="1802628"/>
    <lineage>
        <taxon>Bacteria</taxon>
        <taxon>Katanobacteria</taxon>
    </lineage>
</organism>
<name>A0A1F4VZ61_UNCKA</name>
<dbReference type="EMBL" id="MEVL01000009">
    <property type="protein sequence ID" value="OGC62477.1"/>
    <property type="molecule type" value="Genomic_DNA"/>
</dbReference>
<feature type="signal peptide" evidence="2">
    <location>
        <begin position="1"/>
        <end position="29"/>
    </location>
</feature>
<evidence type="ECO:0000313" key="3">
    <source>
        <dbReference type="EMBL" id="OGC62477.1"/>
    </source>
</evidence>
<dbReference type="STRING" id="1802628.A2890_00615"/>
<keyword evidence="2" id="KW-0732">Signal</keyword>
<evidence type="ECO:0000256" key="2">
    <source>
        <dbReference type="SAM" id="SignalP"/>
    </source>
</evidence>
<feature type="region of interest" description="Disordered" evidence="1">
    <location>
        <begin position="29"/>
        <end position="48"/>
    </location>
</feature>
<protein>
    <submittedName>
        <fullName evidence="3">Uncharacterized protein</fullName>
    </submittedName>
</protein>
<proteinExistence type="predicted"/>
<accession>A0A1F4VZ61</accession>
<dbReference type="Proteomes" id="UP000176967">
    <property type="component" value="Unassembled WGS sequence"/>
</dbReference>
<feature type="compositionally biased region" description="Low complexity" evidence="1">
    <location>
        <begin position="29"/>
        <end position="44"/>
    </location>
</feature>
<dbReference type="AlphaFoldDB" id="A0A1F4VZ61"/>